<dbReference type="PaxDb" id="3880-AES95318"/>
<evidence type="ECO:0000256" key="1">
    <source>
        <dbReference type="SAM" id="Phobius"/>
    </source>
</evidence>
<dbReference type="Proteomes" id="UP000002051">
    <property type="component" value="Chromosome 5"/>
</dbReference>
<keyword evidence="1 2" id="KW-0812">Transmembrane</keyword>
<dbReference type="EnsemblPlants" id="AES95318">
    <property type="protein sequence ID" value="AES95318"/>
    <property type="gene ID" value="MTR_5g024160"/>
</dbReference>
<reference evidence="3" key="3">
    <citation type="submission" date="2015-04" db="UniProtKB">
        <authorList>
            <consortium name="EnsemblPlants"/>
        </authorList>
    </citation>
    <scope>IDENTIFICATION</scope>
    <source>
        <strain evidence="3">cv. Jemalong A17</strain>
    </source>
</reference>
<dbReference type="HOGENOM" id="CLU_2964346_0_0_1"/>
<dbReference type="EMBL" id="CM001221">
    <property type="protein sequence ID" value="AES95318.1"/>
    <property type="molecule type" value="Genomic_DNA"/>
</dbReference>
<dbReference type="AlphaFoldDB" id="G7K179"/>
<sequence length="59" mass="6933">MGPTIFGLSLQFLFSTKQEKLLLSIQLLSSLFLSFLFLFYQTQCWRKFVYSFKDAKIGI</sequence>
<keyword evidence="4" id="KW-1185">Reference proteome</keyword>
<accession>G7K179</accession>
<keyword evidence="1" id="KW-1133">Transmembrane helix</keyword>
<gene>
    <name evidence="2" type="ordered locus">MTR_5g024160</name>
</gene>
<proteinExistence type="predicted"/>
<organism evidence="2 4">
    <name type="scientific">Medicago truncatula</name>
    <name type="common">Barrel medic</name>
    <name type="synonym">Medicago tribuloides</name>
    <dbReference type="NCBI Taxonomy" id="3880"/>
    <lineage>
        <taxon>Eukaryota</taxon>
        <taxon>Viridiplantae</taxon>
        <taxon>Streptophyta</taxon>
        <taxon>Embryophyta</taxon>
        <taxon>Tracheophyta</taxon>
        <taxon>Spermatophyta</taxon>
        <taxon>Magnoliopsida</taxon>
        <taxon>eudicotyledons</taxon>
        <taxon>Gunneridae</taxon>
        <taxon>Pentapetalae</taxon>
        <taxon>rosids</taxon>
        <taxon>fabids</taxon>
        <taxon>Fabales</taxon>
        <taxon>Fabaceae</taxon>
        <taxon>Papilionoideae</taxon>
        <taxon>50 kb inversion clade</taxon>
        <taxon>NPAAA clade</taxon>
        <taxon>Hologalegina</taxon>
        <taxon>IRL clade</taxon>
        <taxon>Trifolieae</taxon>
        <taxon>Medicago</taxon>
    </lineage>
</organism>
<feature type="transmembrane region" description="Helical" evidence="1">
    <location>
        <begin position="21"/>
        <end position="40"/>
    </location>
</feature>
<evidence type="ECO:0000313" key="3">
    <source>
        <dbReference type="EnsemblPlants" id="AES95318"/>
    </source>
</evidence>
<evidence type="ECO:0000313" key="4">
    <source>
        <dbReference type="Proteomes" id="UP000002051"/>
    </source>
</evidence>
<reference evidence="2 4" key="1">
    <citation type="journal article" date="2011" name="Nature">
        <title>The Medicago genome provides insight into the evolution of rhizobial symbioses.</title>
        <authorList>
            <person name="Young N.D."/>
            <person name="Debelle F."/>
            <person name="Oldroyd G.E."/>
            <person name="Geurts R."/>
            <person name="Cannon S.B."/>
            <person name="Udvardi M.K."/>
            <person name="Benedito V.A."/>
            <person name="Mayer K.F."/>
            <person name="Gouzy J."/>
            <person name="Schoof H."/>
            <person name="Van de Peer Y."/>
            <person name="Proost S."/>
            <person name="Cook D.R."/>
            <person name="Meyers B.C."/>
            <person name="Spannagl M."/>
            <person name="Cheung F."/>
            <person name="De Mita S."/>
            <person name="Krishnakumar V."/>
            <person name="Gundlach H."/>
            <person name="Zhou S."/>
            <person name="Mudge J."/>
            <person name="Bharti A.K."/>
            <person name="Murray J.D."/>
            <person name="Naoumkina M.A."/>
            <person name="Rosen B."/>
            <person name="Silverstein K.A."/>
            <person name="Tang H."/>
            <person name="Rombauts S."/>
            <person name="Zhao P.X."/>
            <person name="Zhou P."/>
            <person name="Barbe V."/>
            <person name="Bardou P."/>
            <person name="Bechner M."/>
            <person name="Bellec A."/>
            <person name="Berger A."/>
            <person name="Berges H."/>
            <person name="Bidwell S."/>
            <person name="Bisseling T."/>
            <person name="Choisne N."/>
            <person name="Couloux A."/>
            <person name="Denny R."/>
            <person name="Deshpande S."/>
            <person name="Dai X."/>
            <person name="Doyle J.J."/>
            <person name="Dudez A.M."/>
            <person name="Farmer A.D."/>
            <person name="Fouteau S."/>
            <person name="Franken C."/>
            <person name="Gibelin C."/>
            <person name="Gish J."/>
            <person name="Goldstein S."/>
            <person name="Gonzalez A.J."/>
            <person name="Green P.J."/>
            <person name="Hallab A."/>
            <person name="Hartog M."/>
            <person name="Hua A."/>
            <person name="Humphray S.J."/>
            <person name="Jeong D.H."/>
            <person name="Jing Y."/>
            <person name="Jocker A."/>
            <person name="Kenton S.M."/>
            <person name="Kim D.J."/>
            <person name="Klee K."/>
            <person name="Lai H."/>
            <person name="Lang C."/>
            <person name="Lin S."/>
            <person name="Macmil S.L."/>
            <person name="Magdelenat G."/>
            <person name="Matthews L."/>
            <person name="McCorrison J."/>
            <person name="Monaghan E.L."/>
            <person name="Mun J.H."/>
            <person name="Najar F.Z."/>
            <person name="Nicholson C."/>
            <person name="Noirot C."/>
            <person name="O'Bleness M."/>
            <person name="Paule C.R."/>
            <person name="Poulain J."/>
            <person name="Prion F."/>
            <person name="Qin B."/>
            <person name="Qu C."/>
            <person name="Retzel E.F."/>
            <person name="Riddle C."/>
            <person name="Sallet E."/>
            <person name="Samain S."/>
            <person name="Samson N."/>
            <person name="Sanders I."/>
            <person name="Saurat O."/>
            <person name="Scarpelli C."/>
            <person name="Schiex T."/>
            <person name="Segurens B."/>
            <person name="Severin A.J."/>
            <person name="Sherrier D.J."/>
            <person name="Shi R."/>
            <person name="Sims S."/>
            <person name="Singer S.R."/>
            <person name="Sinharoy S."/>
            <person name="Sterck L."/>
            <person name="Viollet A."/>
            <person name="Wang B.B."/>
            <person name="Wang K."/>
            <person name="Wang M."/>
            <person name="Wang X."/>
            <person name="Warfsmann J."/>
            <person name="Weissenbach J."/>
            <person name="White D.D."/>
            <person name="White J.D."/>
            <person name="Wiley G.B."/>
            <person name="Wincker P."/>
            <person name="Xing Y."/>
            <person name="Yang L."/>
            <person name="Yao Z."/>
            <person name="Ying F."/>
            <person name="Zhai J."/>
            <person name="Zhou L."/>
            <person name="Zuber A."/>
            <person name="Denarie J."/>
            <person name="Dixon R.A."/>
            <person name="May G.D."/>
            <person name="Schwartz D.C."/>
            <person name="Rogers J."/>
            <person name="Quetier F."/>
            <person name="Town C.D."/>
            <person name="Roe B.A."/>
        </authorList>
    </citation>
    <scope>NUCLEOTIDE SEQUENCE [LARGE SCALE GENOMIC DNA]</scope>
    <source>
        <strain evidence="2">A17</strain>
        <strain evidence="3 4">cv. Jemalong A17</strain>
    </source>
</reference>
<reference evidence="2 4" key="2">
    <citation type="journal article" date="2014" name="BMC Genomics">
        <title>An improved genome release (version Mt4.0) for the model legume Medicago truncatula.</title>
        <authorList>
            <person name="Tang H."/>
            <person name="Krishnakumar V."/>
            <person name="Bidwell S."/>
            <person name="Rosen B."/>
            <person name="Chan A."/>
            <person name="Zhou S."/>
            <person name="Gentzbittel L."/>
            <person name="Childs K.L."/>
            <person name="Yandell M."/>
            <person name="Gundlach H."/>
            <person name="Mayer K.F."/>
            <person name="Schwartz D.C."/>
            <person name="Town C.D."/>
        </authorList>
    </citation>
    <scope>GENOME REANNOTATION</scope>
    <source>
        <strain evidence="3 4">cv. Jemalong A17</strain>
    </source>
</reference>
<evidence type="ECO:0000313" key="2">
    <source>
        <dbReference type="EMBL" id="AES95318.1"/>
    </source>
</evidence>
<protein>
    <submittedName>
        <fullName evidence="2">Transmembrane protein, putative</fullName>
    </submittedName>
</protein>
<name>G7K179_MEDTR</name>
<keyword evidence="1" id="KW-0472">Membrane</keyword>